<dbReference type="PANTHER" id="PTHR34180">
    <property type="entry name" value="PEPTIDASE C45"/>
    <property type="match status" value="1"/>
</dbReference>
<dbReference type="InterPro" id="IPR005079">
    <property type="entry name" value="Peptidase_C45_hydrolase"/>
</dbReference>
<dbReference type="Gene3D" id="1.10.10.2120">
    <property type="match status" value="1"/>
</dbReference>
<dbReference type="FunFam" id="1.10.10.2120:FF:000002">
    <property type="entry name" value="Acyl-coenzyme A:6-aminopenicillanic-acid-acyltransferase 40 kDa form"/>
    <property type="match status" value="1"/>
</dbReference>
<dbReference type="PANTHER" id="PTHR34180:SF1">
    <property type="entry name" value="BETA-ALANYL-DOPAMINE_CARCININE HYDROLASE"/>
    <property type="match status" value="1"/>
</dbReference>
<comment type="subcellular location">
    <subcellularLocation>
        <location evidence="1">Peroxisome matrix</location>
    </subcellularLocation>
</comment>
<organism evidence="11 12">
    <name type="scientific">Aspergillus nomiae NRRL (strain ATCC 15546 / NRRL 13137 / CBS 260.88 / M93)</name>
    <dbReference type="NCBI Taxonomy" id="1509407"/>
    <lineage>
        <taxon>Eukaryota</taxon>
        <taxon>Fungi</taxon>
        <taxon>Dikarya</taxon>
        <taxon>Ascomycota</taxon>
        <taxon>Pezizomycotina</taxon>
        <taxon>Eurotiomycetes</taxon>
        <taxon>Eurotiomycetidae</taxon>
        <taxon>Eurotiales</taxon>
        <taxon>Aspergillaceae</taxon>
        <taxon>Aspergillus</taxon>
        <taxon>Aspergillus subgen. Circumdati</taxon>
    </lineage>
</organism>
<evidence type="ECO:0000256" key="8">
    <source>
        <dbReference type="ARBA" id="ARBA00063270"/>
    </source>
</evidence>
<evidence type="ECO:0000256" key="1">
    <source>
        <dbReference type="ARBA" id="ARBA00004253"/>
    </source>
</evidence>
<evidence type="ECO:0000313" key="12">
    <source>
        <dbReference type="Proteomes" id="UP000037505"/>
    </source>
</evidence>
<comment type="similarity">
    <text evidence="7">Belongs to the peptidase C45 family.</text>
</comment>
<evidence type="ECO:0000256" key="6">
    <source>
        <dbReference type="ARBA" id="ARBA00060677"/>
    </source>
</evidence>
<dbReference type="OrthoDB" id="189997at2759"/>
<evidence type="ECO:0000313" key="11">
    <source>
        <dbReference type="EMBL" id="KNG85438.1"/>
    </source>
</evidence>
<dbReference type="EC" id="2.3.1.164" evidence="9"/>
<dbReference type="GO" id="GO:0050640">
    <property type="term" value="F:isopenicillin-N N-acyltransferase activity"/>
    <property type="evidence" value="ECO:0007669"/>
    <property type="project" value="UniProtKB-EC"/>
</dbReference>
<protein>
    <recommendedName>
        <fullName evidence="9">isopenicillin-N N-acyltransferase</fullName>
        <ecNumber evidence="9">2.3.1.164</ecNumber>
    </recommendedName>
</protein>
<comment type="catalytic activity">
    <reaction evidence="5">
        <text>isopenicillin N + phenylacetyl-CoA + H2O = penicillin G + L-2-aminoadipate + CoA + H(+)</text>
        <dbReference type="Rhea" id="RHEA:20720"/>
        <dbReference type="ChEBI" id="CHEBI:15377"/>
        <dbReference type="ChEBI" id="CHEBI:15378"/>
        <dbReference type="ChEBI" id="CHEBI:51354"/>
        <dbReference type="ChEBI" id="CHEBI:57287"/>
        <dbReference type="ChEBI" id="CHEBI:57390"/>
        <dbReference type="ChEBI" id="CHEBI:58399"/>
        <dbReference type="ChEBI" id="CHEBI:58672"/>
        <dbReference type="EC" id="2.3.1.164"/>
    </reaction>
    <physiologicalReaction direction="left-to-right" evidence="5">
        <dbReference type="Rhea" id="RHEA:20721"/>
    </physiologicalReaction>
</comment>
<dbReference type="RefSeq" id="XP_015406361.1">
    <property type="nucleotide sequence ID" value="XM_015553178.1"/>
</dbReference>
<name>A0A0L1J222_ASPN3</name>
<comment type="pathway">
    <text evidence="6">Antibiotic biosynthesis; penicillin G biosynthesis; penicillin G from L-alpha-aminoadipate and L-cysteine and L-valine: step 3/3.</text>
</comment>
<proteinExistence type="inferred from homology"/>
<evidence type="ECO:0000256" key="5">
    <source>
        <dbReference type="ARBA" id="ARBA00053009"/>
    </source>
</evidence>
<dbReference type="Gene3D" id="3.60.60.10">
    <property type="entry name" value="Penicillin V Acylase, Chain A"/>
    <property type="match status" value="1"/>
</dbReference>
<dbReference type="STRING" id="1509407.A0A0L1J222"/>
<gene>
    <name evidence="11" type="ORF">ANOM_007922</name>
</gene>
<comment type="subunit">
    <text evidence="8">The active form of the enzyme results from processing of the 40-kDa monomeric precursor to a heterodimer containing subunits of 11 and 29 kDa.</text>
</comment>
<dbReference type="Proteomes" id="UP000037505">
    <property type="component" value="Unassembled WGS sequence"/>
</dbReference>
<dbReference type="GeneID" id="26809726"/>
<keyword evidence="12" id="KW-1185">Reference proteome</keyword>
<dbReference type="GO" id="GO:0005782">
    <property type="term" value="C:peroxisomal matrix"/>
    <property type="evidence" value="ECO:0007669"/>
    <property type="project" value="UniProtKB-SubCell"/>
</dbReference>
<evidence type="ECO:0000256" key="4">
    <source>
        <dbReference type="ARBA" id="ARBA00023315"/>
    </source>
</evidence>
<dbReference type="EMBL" id="JNOM01000157">
    <property type="protein sequence ID" value="KNG85438.1"/>
    <property type="molecule type" value="Genomic_DNA"/>
</dbReference>
<keyword evidence="3" id="KW-0576">Peroxisome</keyword>
<evidence type="ECO:0000256" key="7">
    <source>
        <dbReference type="ARBA" id="ARBA00060981"/>
    </source>
</evidence>
<sequence>MLQVTCQGTPFEIGYQHGSTAKAVIAKSLKFAVGLIRGKTKKTEDELKQILTELGSVIEKRWPRYYEEIRGIAKGAERDVSEIVMLNTRTEFAYGLVEARDGCTTVYCKLANGALQGQNWDVLLYCHQRESDPVDHRQPGLPTIKMITEAGIIGKVGFNSAGVAVNYNALHLQGLRPSGLPSHLALRMALESTSPSQAYDRIVEQGGMAASAFIMVGNGQEAYGLEFSPISLRKQVLDAKGRLVHTNHCLLNHGENSKELDPLPDSWSRHQRMEHLLDGFDGTKEAFSRLWEDEDNYPFSICRAYEEGKSRGSTLFNIMYDHTRREATVRFGRPKNPDETFVLRFDEEDKRSALNAKL</sequence>
<dbReference type="GO" id="GO:0042318">
    <property type="term" value="P:penicillin biosynthetic process"/>
    <property type="evidence" value="ECO:0007669"/>
    <property type="project" value="UniProtKB-ARBA"/>
</dbReference>
<feature type="domain" description="Peptidase C45 hydrolase" evidence="10">
    <location>
        <begin position="112"/>
        <end position="336"/>
    </location>
</feature>
<dbReference type="NCBIfam" id="NF040521">
    <property type="entry name" value="C45_proenzyme"/>
    <property type="match status" value="1"/>
</dbReference>
<dbReference type="Pfam" id="PF03417">
    <property type="entry name" value="AAT"/>
    <property type="match status" value="1"/>
</dbReference>
<evidence type="ECO:0000256" key="2">
    <source>
        <dbReference type="ARBA" id="ARBA00022679"/>
    </source>
</evidence>
<keyword evidence="2 11" id="KW-0808">Transferase</keyword>
<comment type="caution">
    <text evidence="11">The sequence shown here is derived from an EMBL/GenBank/DDBJ whole genome shotgun (WGS) entry which is preliminary data.</text>
</comment>
<dbReference type="FunFam" id="3.60.60.10:FF:000010">
    <property type="entry name" value="Acyl-coenzyme A:6-aminopenicillanic-acid-acyltransferase 40 kDa form"/>
    <property type="match status" value="1"/>
</dbReference>
<evidence type="ECO:0000259" key="10">
    <source>
        <dbReference type="Pfam" id="PF03417"/>
    </source>
</evidence>
<keyword evidence="4 11" id="KW-0012">Acyltransferase</keyword>
<reference evidence="11 12" key="1">
    <citation type="submission" date="2014-06" db="EMBL/GenBank/DDBJ databases">
        <title>The Genome of the Aflatoxigenic Filamentous Fungus Aspergillus nomius.</title>
        <authorList>
            <person name="Moore M.G."/>
            <person name="Shannon B.M."/>
            <person name="Brian M.M."/>
        </authorList>
    </citation>
    <scope>NUCLEOTIDE SEQUENCE [LARGE SCALE GENOMIC DNA]</scope>
    <source>
        <strain evidence="11 12">NRRL 13137</strain>
    </source>
</reference>
<dbReference type="InterPro" id="IPR047801">
    <property type="entry name" value="Peptidase_C45"/>
</dbReference>
<dbReference type="AlphaFoldDB" id="A0A0L1J222"/>
<dbReference type="InterPro" id="IPR047794">
    <property type="entry name" value="C45_proenzyme-like"/>
</dbReference>
<evidence type="ECO:0000256" key="9">
    <source>
        <dbReference type="ARBA" id="ARBA00066399"/>
    </source>
</evidence>
<evidence type="ECO:0000256" key="3">
    <source>
        <dbReference type="ARBA" id="ARBA00023140"/>
    </source>
</evidence>
<accession>A0A0L1J222</accession>